<name>A0A1W0WJ36_HYPEX</name>
<dbReference type="EMBL" id="MTYJ01000092">
    <property type="protein sequence ID" value="OQV15224.1"/>
    <property type="molecule type" value="Genomic_DNA"/>
</dbReference>
<sequence length="590" mass="66339">MVKNIQKSDKRKAKVEQKIEQGKALVKQTKSELTGFGLCEFVPKRTWVVGESYVHPEWYLRQEARKGTKERVRPWQTTGALQHWRAKDQNAELMKKTSSDLGFEDLNDEKLDDVKQFDFDAAERELLKSKERRKTKQSEKDPYLQFHTAFVNGPPTEDPHCYYKRPKMVNPQAKPDSDTENPDEVLGFRESVPVTLKAVMVDGKSAAFLACSFNGKADRTSSDIFAMFQVALADSKTLLPHGAFRIVPPKGVKWTVIYDKNLPRNTGTAERKRPGKTTKAKKIKTGIKKPAMADQPQSEAPEVPPKAVGRPLMAVGRPLKAVGRPLKAVGSKTKLVSPSRENTVYRNISFGDPSEPLSMSEDLLALTELPPGDRNFIVSEIQTNEATNAREAREVQHWSALSRSLWRRKRERRLDSETDGRQVSHGFLRQISSKNLARRTAAAAANSSATEKPVPSTAFQSLSRAQIAVKVTKDRDRKRVKKTHQNKEELLSDCTNDKVSLCRDYIQDFSAKVDHLGLFNVEKLRKDFADRQSVSFRGLKVQGRAKRRGSEMKTADVASHGTDTPSPTMPEGCELESLFLSSRVPNSRVP</sequence>
<dbReference type="OrthoDB" id="10628050at2759"/>
<comment type="caution">
    <text evidence="2">The sequence shown here is derived from an EMBL/GenBank/DDBJ whole genome shotgun (WGS) entry which is preliminary data.</text>
</comment>
<proteinExistence type="predicted"/>
<protein>
    <submittedName>
        <fullName evidence="2">Uncharacterized protein</fullName>
    </submittedName>
</protein>
<evidence type="ECO:0000313" key="3">
    <source>
        <dbReference type="Proteomes" id="UP000192578"/>
    </source>
</evidence>
<accession>A0A1W0WJ36</accession>
<feature type="region of interest" description="Disordered" evidence="1">
    <location>
        <begin position="542"/>
        <end position="572"/>
    </location>
</feature>
<gene>
    <name evidence="2" type="ORF">BV898_10606</name>
</gene>
<organism evidence="2 3">
    <name type="scientific">Hypsibius exemplaris</name>
    <name type="common">Freshwater tardigrade</name>
    <dbReference type="NCBI Taxonomy" id="2072580"/>
    <lineage>
        <taxon>Eukaryota</taxon>
        <taxon>Metazoa</taxon>
        <taxon>Ecdysozoa</taxon>
        <taxon>Tardigrada</taxon>
        <taxon>Eutardigrada</taxon>
        <taxon>Parachela</taxon>
        <taxon>Hypsibioidea</taxon>
        <taxon>Hypsibiidae</taxon>
        <taxon>Hypsibius</taxon>
    </lineage>
</organism>
<dbReference type="AlphaFoldDB" id="A0A1W0WJ36"/>
<keyword evidence="3" id="KW-1185">Reference proteome</keyword>
<evidence type="ECO:0000256" key="1">
    <source>
        <dbReference type="SAM" id="MobiDB-lite"/>
    </source>
</evidence>
<evidence type="ECO:0000313" key="2">
    <source>
        <dbReference type="EMBL" id="OQV15224.1"/>
    </source>
</evidence>
<feature type="region of interest" description="Disordered" evidence="1">
    <location>
        <begin position="265"/>
        <end position="309"/>
    </location>
</feature>
<dbReference type="Proteomes" id="UP000192578">
    <property type="component" value="Unassembled WGS sequence"/>
</dbReference>
<feature type="compositionally biased region" description="Basic residues" evidence="1">
    <location>
        <begin position="273"/>
        <end position="287"/>
    </location>
</feature>
<reference evidence="3" key="1">
    <citation type="submission" date="2017-01" db="EMBL/GenBank/DDBJ databases">
        <title>Comparative genomics of anhydrobiosis in the tardigrade Hypsibius dujardini.</title>
        <authorList>
            <person name="Yoshida Y."/>
            <person name="Koutsovoulos G."/>
            <person name="Laetsch D."/>
            <person name="Stevens L."/>
            <person name="Kumar S."/>
            <person name="Horikawa D."/>
            <person name="Ishino K."/>
            <person name="Komine S."/>
            <person name="Tomita M."/>
            <person name="Blaxter M."/>
            <person name="Arakawa K."/>
        </authorList>
    </citation>
    <scope>NUCLEOTIDE SEQUENCE [LARGE SCALE GENOMIC DNA]</scope>
    <source>
        <strain evidence="3">Z151</strain>
    </source>
</reference>